<dbReference type="Proteomes" id="UP001151760">
    <property type="component" value="Unassembled WGS sequence"/>
</dbReference>
<dbReference type="SUPFAM" id="SSF56219">
    <property type="entry name" value="DNase I-like"/>
    <property type="match status" value="1"/>
</dbReference>
<gene>
    <name evidence="1" type="ORF">Tco_0895332</name>
</gene>
<evidence type="ECO:0000313" key="2">
    <source>
        <dbReference type="Proteomes" id="UP001151760"/>
    </source>
</evidence>
<organism evidence="1 2">
    <name type="scientific">Tanacetum coccineum</name>
    <dbReference type="NCBI Taxonomy" id="301880"/>
    <lineage>
        <taxon>Eukaryota</taxon>
        <taxon>Viridiplantae</taxon>
        <taxon>Streptophyta</taxon>
        <taxon>Embryophyta</taxon>
        <taxon>Tracheophyta</taxon>
        <taxon>Spermatophyta</taxon>
        <taxon>Magnoliopsida</taxon>
        <taxon>eudicotyledons</taxon>
        <taxon>Gunneridae</taxon>
        <taxon>Pentapetalae</taxon>
        <taxon>asterids</taxon>
        <taxon>campanulids</taxon>
        <taxon>Asterales</taxon>
        <taxon>Asteraceae</taxon>
        <taxon>Asteroideae</taxon>
        <taxon>Anthemideae</taxon>
        <taxon>Anthemidinae</taxon>
        <taxon>Tanacetum</taxon>
    </lineage>
</organism>
<reference evidence="1" key="2">
    <citation type="submission" date="2022-01" db="EMBL/GenBank/DDBJ databases">
        <authorList>
            <person name="Yamashiro T."/>
            <person name="Shiraishi A."/>
            <person name="Satake H."/>
            <person name="Nakayama K."/>
        </authorList>
    </citation>
    <scope>NUCLEOTIDE SEQUENCE</scope>
</reference>
<dbReference type="InterPro" id="IPR036691">
    <property type="entry name" value="Endo/exonu/phosph_ase_sf"/>
</dbReference>
<evidence type="ECO:0000313" key="1">
    <source>
        <dbReference type="EMBL" id="GJT25395.1"/>
    </source>
</evidence>
<dbReference type="EMBL" id="BQNB010014211">
    <property type="protein sequence ID" value="GJT25395.1"/>
    <property type="molecule type" value="Genomic_DNA"/>
</dbReference>
<protein>
    <submittedName>
        <fullName evidence="1">Fatty acid amide hydrolase-like protein</fullName>
    </submittedName>
</protein>
<reference evidence="1" key="1">
    <citation type="journal article" date="2022" name="Int. J. Mol. Sci.">
        <title>Draft Genome of Tanacetum Coccineum: Genomic Comparison of Closely Related Tanacetum-Family Plants.</title>
        <authorList>
            <person name="Yamashiro T."/>
            <person name="Shiraishi A."/>
            <person name="Nakayama K."/>
            <person name="Satake H."/>
        </authorList>
    </citation>
    <scope>NUCLEOTIDE SEQUENCE</scope>
</reference>
<name>A0ABQ5CEC1_9ASTR</name>
<sequence length="117" mass="13285">MWDNCRRGTSNVKKRLYRFMATPSWAAMYPLHYCQNLPRVTSDHYPVVVEILIPELNEMRTIHVVSIGSEAAASLTPDLQDGGTRLTLDSRINFALFNSFTVLQCIPHIELSTSTML</sequence>
<keyword evidence="2" id="KW-1185">Reference proteome</keyword>
<accession>A0ABQ5CEC1</accession>
<proteinExistence type="predicted"/>
<comment type="caution">
    <text evidence="1">The sequence shown here is derived from an EMBL/GenBank/DDBJ whole genome shotgun (WGS) entry which is preliminary data.</text>
</comment>